<evidence type="ECO:0000313" key="3">
    <source>
        <dbReference type="Ensembl" id="ENSCSAVP00000013643.1"/>
    </source>
</evidence>
<dbReference type="Pfam" id="PF00443">
    <property type="entry name" value="UCH"/>
    <property type="match status" value="1"/>
</dbReference>
<dbReference type="STRING" id="51511.ENSCSAVP00000013643"/>
<dbReference type="GO" id="GO:0005829">
    <property type="term" value="C:cytosol"/>
    <property type="evidence" value="ECO:0007669"/>
    <property type="project" value="TreeGrafter"/>
</dbReference>
<accession>H2Z7T1</accession>
<reference evidence="3" key="3">
    <citation type="submission" date="2025-09" db="UniProtKB">
        <authorList>
            <consortium name="Ensembl"/>
        </authorList>
    </citation>
    <scope>IDENTIFICATION</scope>
</reference>
<feature type="domain" description="USP" evidence="2">
    <location>
        <begin position="2"/>
        <end position="243"/>
    </location>
</feature>
<dbReference type="PROSITE" id="PS50235">
    <property type="entry name" value="USP_3"/>
    <property type="match status" value="1"/>
</dbReference>
<dbReference type="eggNOG" id="KOG1864">
    <property type="taxonomic scope" value="Eukaryota"/>
</dbReference>
<dbReference type="HOGENOM" id="CLU_1144798_0_0_1"/>
<dbReference type="InterPro" id="IPR050164">
    <property type="entry name" value="Peptidase_C19"/>
</dbReference>
<dbReference type="PANTHER" id="PTHR24006:SF908">
    <property type="entry name" value="DEUBIQUITINATING APOPTOTIC INHIBITOR, ISOFORM A"/>
    <property type="match status" value="1"/>
</dbReference>
<feature type="region of interest" description="Disordered" evidence="1">
    <location>
        <begin position="181"/>
        <end position="212"/>
    </location>
</feature>
<dbReference type="InterPro" id="IPR038765">
    <property type="entry name" value="Papain-like_cys_pep_sf"/>
</dbReference>
<dbReference type="InterPro" id="IPR028889">
    <property type="entry name" value="USP"/>
</dbReference>
<dbReference type="GO" id="GO:0004843">
    <property type="term" value="F:cysteine-type deubiquitinase activity"/>
    <property type="evidence" value="ECO:0007669"/>
    <property type="project" value="InterPro"/>
</dbReference>
<proteinExistence type="predicted"/>
<evidence type="ECO:0000259" key="2">
    <source>
        <dbReference type="PROSITE" id="PS50235"/>
    </source>
</evidence>
<dbReference type="Gene3D" id="3.90.70.10">
    <property type="entry name" value="Cysteine proteinases"/>
    <property type="match status" value="1"/>
</dbReference>
<dbReference type="InterPro" id="IPR001394">
    <property type="entry name" value="Peptidase_C19_UCH"/>
</dbReference>
<sequence length="243" mass="27172">MAGLVNMGNTCYMNSIIQALFMAEEFRRLMLIDVRQFPLKSVSKSLERTFAFLLKTKREAYRPVDMVGCSTPAWFTSGAQQDCSEYVKHLIDVLSSEYKEHFQESAMSTAGQSTLSNAESPATLPVRRNSESETSIYNLFHGKLRTSIKCLTCDFISMREESFLDLALPLNKAHEREIPVPGKGGSEMGLDPNPDAAPQPVTQESENVPMDTERGTSAFVEGNETVFQGQAVQVEEDFEEEEM</sequence>
<organism evidence="3 4">
    <name type="scientific">Ciona savignyi</name>
    <name type="common">Pacific transparent sea squirt</name>
    <dbReference type="NCBI Taxonomy" id="51511"/>
    <lineage>
        <taxon>Eukaryota</taxon>
        <taxon>Metazoa</taxon>
        <taxon>Chordata</taxon>
        <taxon>Tunicata</taxon>
        <taxon>Ascidiacea</taxon>
        <taxon>Phlebobranchia</taxon>
        <taxon>Cionidae</taxon>
        <taxon>Ciona</taxon>
    </lineage>
</organism>
<name>H2Z7T1_CIOSA</name>
<dbReference type="SUPFAM" id="SSF54001">
    <property type="entry name" value="Cysteine proteinases"/>
    <property type="match status" value="1"/>
</dbReference>
<dbReference type="Ensembl" id="ENSCSAVT00000013800.1">
    <property type="protein sequence ID" value="ENSCSAVP00000013643.1"/>
    <property type="gene ID" value="ENSCSAVG00000008000.1"/>
</dbReference>
<dbReference type="GO" id="GO:0016579">
    <property type="term" value="P:protein deubiquitination"/>
    <property type="evidence" value="ECO:0007669"/>
    <property type="project" value="InterPro"/>
</dbReference>
<dbReference type="Proteomes" id="UP000007875">
    <property type="component" value="Unassembled WGS sequence"/>
</dbReference>
<dbReference type="PROSITE" id="PS00972">
    <property type="entry name" value="USP_1"/>
    <property type="match status" value="1"/>
</dbReference>
<protein>
    <recommendedName>
        <fullName evidence="2">USP domain-containing protein</fullName>
    </recommendedName>
</protein>
<dbReference type="GO" id="GO:0005634">
    <property type="term" value="C:nucleus"/>
    <property type="evidence" value="ECO:0007669"/>
    <property type="project" value="TreeGrafter"/>
</dbReference>
<dbReference type="InterPro" id="IPR018200">
    <property type="entry name" value="USP_CS"/>
</dbReference>
<dbReference type="InParanoid" id="H2Z7T1"/>
<reference evidence="4" key="1">
    <citation type="submission" date="2003-08" db="EMBL/GenBank/DDBJ databases">
        <authorList>
            <person name="Birren B."/>
            <person name="Nusbaum C."/>
            <person name="Abebe A."/>
            <person name="Abouelleil A."/>
            <person name="Adekoya E."/>
            <person name="Ait-zahra M."/>
            <person name="Allen N."/>
            <person name="Allen T."/>
            <person name="An P."/>
            <person name="Anderson M."/>
            <person name="Anderson S."/>
            <person name="Arachchi H."/>
            <person name="Armbruster J."/>
            <person name="Bachantsang P."/>
            <person name="Baldwin J."/>
            <person name="Barry A."/>
            <person name="Bayul T."/>
            <person name="Blitshsteyn B."/>
            <person name="Bloom T."/>
            <person name="Blye J."/>
            <person name="Boguslavskiy L."/>
            <person name="Borowsky M."/>
            <person name="Boukhgalter B."/>
            <person name="Brunache A."/>
            <person name="Butler J."/>
            <person name="Calixte N."/>
            <person name="Calvo S."/>
            <person name="Camarata J."/>
            <person name="Campo K."/>
            <person name="Chang J."/>
            <person name="Cheshatsang Y."/>
            <person name="Citroen M."/>
            <person name="Collymore A."/>
            <person name="Considine T."/>
            <person name="Cook A."/>
            <person name="Cooke P."/>
            <person name="Corum B."/>
            <person name="Cuomo C."/>
            <person name="David R."/>
            <person name="Dawoe T."/>
            <person name="Degray S."/>
            <person name="Dodge S."/>
            <person name="Dooley K."/>
            <person name="Dorje P."/>
            <person name="Dorjee K."/>
            <person name="Dorris L."/>
            <person name="Duffey N."/>
            <person name="Dupes A."/>
            <person name="Elkins T."/>
            <person name="Engels R."/>
            <person name="Erickson J."/>
            <person name="Farina A."/>
            <person name="Faro S."/>
            <person name="Ferreira P."/>
            <person name="Fischer H."/>
            <person name="Fitzgerald M."/>
            <person name="Foley K."/>
            <person name="Gage D."/>
            <person name="Galagan J."/>
            <person name="Gearin G."/>
            <person name="Gnerre S."/>
            <person name="Gnirke A."/>
            <person name="Goyette A."/>
            <person name="Graham J."/>
            <person name="Grandbois E."/>
            <person name="Gyaltsen K."/>
            <person name="Hafez N."/>
            <person name="Hagopian D."/>
            <person name="Hagos B."/>
            <person name="Hall J."/>
            <person name="Hatcher B."/>
            <person name="Heller A."/>
            <person name="Higgins H."/>
            <person name="Honan T."/>
            <person name="Horn A."/>
            <person name="Houde N."/>
            <person name="Hughes L."/>
            <person name="Hulme W."/>
            <person name="Husby E."/>
            <person name="Iliev I."/>
            <person name="Jaffe D."/>
            <person name="Jones C."/>
            <person name="Kamal M."/>
            <person name="Kamat A."/>
            <person name="Kamvysselis M."/>
            <person name="Karlsson E."/>
            <person name="Kells C."/>
            <person name="Kieu A."/>
            <person name="Kisner P."/>
            <person name="Kodira C."/>
            <person name="Kulbokas E."/>
            <person name="Labutti K."/>
            <person name="Lama D."/>
            <person name="Landers T."/>
            <person name="Leger J."/>
            <person name="Levine S."/>
            <person name="Lewis D."/>
            <person name="Lewis T."/>
            <person name="Lindblad-toh K."/>
            <person name="Liu X."/>
            <person name="Lokyitsang T."/>
            <person name="Lokyitsang Y."/>
            <person name="Lucien O."/>
            <person name="Lui A."/>
            <person name="Ma L.J."/>
            <person name="Mabbitt R."/>
            <person name="Macdonald J."/>
            <person name="Maclean C."/>
            <person name="Major J."/>
            <person name="Manning J."/>
            <person name="Marabella R."/>
            <person name="Maru K."/>
            <person name="Matthews C."/>
            <person name="Mauceli E."/>
            <person name="Mccarthy M."/>
            <person name="Mcdonough S."/>
            <person name="Mcghee T."/>
            <person name="Meldrim J."/>
            <person name="Meneus L."/>
            <person name="Mesirov J."/>
            <person name="Mihalev A."/>
            <person name="Mihova T."/>
            <person name="Mikkelsen T."/>
            <person name="Mlenga V."/>
            <person name="Moru K."/>
            <person name="Mozes J."/>
            <person name="Mulrain L."/>
            <person name="Munson G."/>
            <person name="Naylor J."/>
            <person name="Newes C."/>
            <person name="Nguyen C."/>
            <person name="Nguyen N."/>
            <person name="Nguyen T."/>
            <person name="Nicol R."/>
            <person name="Nielsen C."/>
            <person name="Nizzari M."/>
            <person name="Norbu C."/>
            <person name="Norbu N."/>
            <person name="O'donnell P."/>
            <person name="Okoawo O."/>
            <person name="O'leary S."/>
            <person name="Omotosho B."/>
            <person name="O'neill K."/>
            <person name="Osman S."/>
            <person name="Parker S."/>
            <person name="Perrin D."/>
            <person name="Phunkhang P."/>
            <person name="Piqani B."/>
            <person name="Purcell S."/>
            <person name="Rachupka T."/>
            <person name="Ramasamy U."/>
            <person name="Rameau R."/>
            <person name="Ray V."/>
            <person name="Raymond C."/>
            <person name="Retta R."/>
            <person name="Richardson S."/>
            <person name="Rise C."/>
            <person name="Rodriguez J."/>
            <person name="Rogers J."/>
            <person name="Rogov P."/>
            <person name="Rutman M."/>
            <person name="Schupbach R."/>
            <person name="Seaman C."/>
            <person name="Settipalli S."/>
            <person name="Sharpe T."/>
            <person name="Sheridan J."/>
            <person name="Sherpa N."/>
            <person name="Shi J."/>
            <person name="Smirnov S."/>
            <person name="Smith C."/>
            <person name="Sougnez C."/>
            <person name="Spencer B."/>
            <person name="Stalker J."/>
            <person name="Stange-thomann N."/>
            <person name="Stavropoulos S."/>
            <person name="Stetson K."/>
            <person name="Stone C."/>
            <person name="Stone S."/>
            <person name="Stubbs M."/>
            <person name="Talamas J."/>
            <person name="Tchuinga P."/>
            <person name="Tenzing P."/>
            <person name="Tesfaye S."/>
            <person name="Theodore J."/>
            <person name="Thoulutsang Y."/>
            <person name="Topham K."/>
            <person name="Towey S."/>
            <person name="Tsamla T."/>
            <person name="Tsomo N."/>
            <person name="Vallee D."/>
            <person name="Vassiliev H."/>
            <person name="Venkataraman V."/>
            <person name="Vinson J."/>
            <person name="Vo A."/>
            <person name="Wade C."/>
            <person name="Wang S."/>
            <person name="Wangchuk T."/>
            <person name="Wangdi T."/>
            <person name="Whittaker C."/>
            <person name="Wilkinson J."/>
            <person name="Wu Y."/>
            <person name="Wyman D."/>
            <person name="Yadav S."/>
            <person name="Yang S."/>
            <person name="Yang X."/>
            <person name="Yeager S."/>
            <person name="Yee E."/>
            <person name="Young G."/>
            <person name="Zainoun J."/>
            <person name="Zembeck L."/>
            <person name="Zimmer A."/>
            <person name="Zody M."/>
            <person name="Lander E."/>
        </authorList>
    </citation>
    <scope>NUCLEOTIDE SEQUENCE [LARGE SCALE GENOMIC DNA]</scope>
</reference>
<keyword evidence="4" id="KW-1185">Reference proteome</keyword>
<dbReference type="PANTHER" id="PTHR24006">
    <property type="entry name" value="UBIQUITIN CARBOXYL-TERMINAL HYDROLASE"/>
    <property type="match status" value="1"/>
</dbReference>
<dbReference type="AlphaFoldDB" id="H2Z7T1"/>
<evidence type="ECO:0000313" key="4">
    <source>
        <dbReference type="Proteomes" id="UP000007875"/>
    </source>
</evidence>
<reference evidence="3" key="2">
    <citation type="submission" date="2025-08" db="UniProtKB">
        <authorList>
            <consortium name="Ensembl"/>
        </authorList>
    </citation>
    <scope>IDENTIFICATION</scope>
</reference>
<dbReference type="GeneTree" id="ENSGT00940000158403"/>
<evidence type="ECO:0000256" key="1">
    <source>
        <dbReference type="SAM" id="MobiDB-lite"/>
    </source>
</evidence>